<dbReference type="PANTHER" id="PTHR34236">
    <property type="entry name" value="DIMETHYL SULFOXIDE REDUCTASE TRANSCRIPTIONAL ACTIVATOR"/>
    <property type="match status" value="1"/>
</dbReference>
<protein>
    <submittedName>
        <fullName evidence="5">Helix-turn-helix domain-containing protein</fullName>
    </submittedName>
</protein>
<dbReference type="KEGG" id="halg:HUG10_12700"/>
<dbReference type="OrthoDB" id="156233at2157"/>
<feature type="domain" description="HTH bat-type" evidence="3">
    <location>
        <begin position="156"/>
        <end position="205"/>
    </location>
</feature>
<gene>
    <name evidence="5" type="ORF">HUG10_12700</name>
</gene>
<evidence type="ECO:0000313" key="5">
    <source>
        <dbReference type="EMBL" id="QLG28353.1"/>
    </source>
</evidence>
<evidence type="ECO:0000259" key="3">
    <source>
        <dbReference type="Pfam" id="PF04967"/>
    </source>
</evidence>
<feature type="domain" description="Bacterioopsin transcriptional activator GAF and HTH associated" evidence="4">
    <location>
        <begin position="40"/>
        <end position="122"/>
    </location>
</feature>
<keyword evidence="2" id="KW-0804">Transcription</keyword>
<dbReference type="PANTHER" id="PTHR34236:SF1">
    <property type="entry name" value="DIMETHYL SULFOXIDE REDUCTASE TRANSCRIPTIONAL ACTIVATOR"/>
    <property type="match status" value="1"/>
</dbReference>
<dbReference type="RefSeq" id="WP_179169928.1">
    <property type="nucleotide sequence ID" value="NZ_CP058529.1"/>
</dbReference>
<keyword evidence="1" id="KW-0805">Transcription regulation</keyword>
<evidence type="ECO:0000256" key="2">
    <source>
        <dbReference type="ARBA" id="ARBA00023163"/>
    </source>
</evidence>
<accession>A0A7D5H132</accession>
<evidence type="ECO:0000313" key="6">
    <source>
        <dbReference type="Proteomes" id="UP000509750"/>
    </source>
</evidence>
<evidence type="ECO:0000256" key="1">
    <source>
        <dbReference type="ARBA" id="ARBA00023015"/>
    </source>
</evidence>
<organism evidence="5 6">
    <name type="scientific">Halorarum halophilum</name>
    <dbReference type="NCBI Taxonomy" id="2743090"/>
    <lineage>
        <taxon>Archaea</taxon>
        <taxon>Methanobacteriati</taxon>
        <taxon>Methanobacteriota</taxon>
        <taxon>Stenosarchaea group</taxon>
        <taxon>Halobacteria</taxon>
        <taxon>Halobacteriales</taxon>
        <taxon>Haloferacaceae</taxon>
        <taxon>Halorarum</taxon>
    </lineage>
</organism>
<dbReference type="Pfam" id="PF04967">
    <property type="entry name" value="HTH_10"/>
    <property type="match status" value="1"/>
</dbReference>
<dbReference type="InterPro" id="IPR007050">
    <property type="entry name" value="HTH_bacterioopsin"/>
</dbReference>
<evidence type="ECO:0000259" key="4">
    <source>
        <dbReference type="Pfam" id="PF15915"/>
    </source>
</evidence>
<dbReference type="Proteomes" id="UP000509750">
    <property type="component" value="Chromosome"/>
</dbReference>
<dbReference type="Pfam" id="PF15915">
    <property type="entry name" value="BAT"/>
    <property type="match status" value="1"/>
</dbReference>
<dbReference type="GeneID" id="56029707"/>
<dbReference type="AlphaFoldDB" id="A0A7D5H132"/>
<name>A0A7D5H132_9EURY</name>
<dbReference type="InterPro" id="IPR031803">
    <property type="entry name" value="BAT_GAF/HTH-assoc"/>
</dbReference>
<reference evidence="5 6" key="1">
    <citation type="submission" date="2020-07" db="EMBL/GenBank/DDBJ databases">
        <title>Gai3-2, isolated from salt lake.</title>
        <authorList>
            <person name="Cui H."/>
            <person name="Shi X."/>
        </authorList>
    </citation>
    <scope>NUCLEOTIDE SEQUENCE [LARGE SCALE GENOMIC DNA]</scope>
    <source>
        <strain evidence="5 6">Gai3-2</strain>
    </source>
</reference>
<keyword evidence="6" id="KW-1185">Reference proteome</keyword>
<proteinExistence type="predicted"/>
<sequence length="211" mass="23542">MLIVEFSTDMALGKHALKRAPGMVIRNEEEYIHGGGGDFIFWAEGGDFEAFEAGLEADPTVTDPKQMTETDTRRLYRATATVEAIENTTMPVWSDLDVVLLEAEGTHEGWTVRMRFPTRETLDRYRCAHRERDLPFRLRAIYRESAADSVGESGVTESQREALLAAYEAGYYDVPRTARQTDVAASLGISSQSLSERLRRGTAALVESTLT</sequence>
<dbReference type="EMBL" id="CP058529">
    <property type="protein sequence ID" value="QLG28353.1"/>
    <property type="molecule type" value="Genomic_DNA"/>
</dbReference>